<dbReference type="Pfam" id="PF09505">
    <property type="entry name" value="Dimeth_Pyl"/>
    <property type="match status" value="1"/>
</dbReference>
<dbReference type="AlphaFoldDB" id="A0A0F8XHU5"/>
<name>A0A0F8XHU5_9ZZZZ</name>
<dbReference type="GO" id="GO:0015948">
    <property type="term" value="P:methanogenesis"/>
    <property type="evidence" value="ECO:0007669"/>
    <property type="project" value="InterPro"/>
</dbReference>
<sequence>KGMKDAAEKGSIPELTSDDLEQLFDIFAEPSRVVSVSPGSEVIVTDDGCNMSFYSAQDSGGVGIPLTRLQAILTHERACAADTTSIGHGDYSFKPIKPIINYETHEYYNASMLTTVPLFYGAQPNLGLYFRPDGPFPNPWELMNQGEIKASFQAQEAAAEKLTRDIVFVGKKLSEVGCEGINLDTAGSAGDVDFYAALQAVVALKQAAPEMGVEFGASGEFIMGMHGDIRFDGKRVAGMYPHQQVKAAEAAGVDIYGPAVNTDTAKSIPWNLARAVTFVKQTVSVANIPVHVNVGMGVGGIPMLDEPPIDCVTRASKALVEIGKADGL</sequence>
<dbReference type="GO" id="GO:0008168">
    <property type="term" value="F:methyltransferase activity"/>
    <property type="evidence" value="ECO:0007669"/>
    <property type="project" value="InterPro"/>
</dbReference>
<feature type="non-terminal residue" evidence="1">
    <location>
        <position position="1"/>
    </location>
</feature>
<gene>
    <name evidence="1" type="ORF">LCGC14_2943610</name>
</gene>
<organism evidence="1">
    <name type="scientific">marine sediment metagenome</name>
    <dbReference type="NCBI Taxonomy" id="412755"/>
    <lineage>
        <taxon>unclassified sequences</taxon>
        <taxon>metagenomes</taxon>
        <taxon>ecological metagenomes</taxon>
    </lineage>
</organism>
<dbReference type="InterPro" id="IPR012653">
    <property type="entry name" value="Dimeth_MeTrfase_MtbB"/>
</dbReference>
<protein>
    <recommendedName>
        <fullName evidence="2">[Dimethylamine--corrinoid protein] Co-methyltransferase</fullName>
    </recommendedName>
</protein>
<evidence type="ECO:0000313" key="1">
    <source>
        <dbReference type="EMBL" id="KKK68483.1"/>
    </source>
</evidence>
<comment type="caution">
    <text evidence="1">The sequence shown here is derived from an EMBL/GenBank/DDBJ whole genome shotgun (WGS) entry which is preliminary data.</text>
</comment>
<evidence type="ECO:0008006" key="2">
    <source>
        <dbReference type="Google" id="ProtNLM"/>
    </source>
</evidence>
<dbReference type="EMBL" id="LAZR01059112">
    <property type="protein sequence ID" value="KKK68483.1"/>
    <property type="molecule type" value="Genomic_DNA"/>
</dbReference>
<proteinExistence type="predicted"/>
<accession>A0A0F8XHU5</accession>
<dbReference type="NCBIfam" id="TIGR02368">
    <property type="entry name" value="dimeth_PyL"/>
    <property type="match status" value="1"/>
</dbReference>
<reference evidence="1" key="1">
    <citation type="journal article" date="2015" name="Nature">
        <title>Complex archaea that bridge the gap between prokaryotes and eukaryotes.</title>
        <authorList>
            <person name="Spang A."/>
            <person name="Saw J.H."/>
            <person name="Jorgensen S.L."/>
            <person name="Zaremba-Niedzwiedzka K."/>
            <person name="Martijn J."/>
            <person name="Lind A.E."/>
            <person name="van Eijk R."/>
            <person name="Schleper C."/>
            <person name="Guy L."/>
            <person name="Ettema T.J."/>
        </authorList>
    </citation>
    <scope>NUCLEOTIDE SEQUENCE</scope>
</reference>